<organism evidence="3 4">
    <name type="scientific">Clavibacter michiganensis</name>
    <dbReference type="NCBI Taxonomy" id="28447"/>
    <lineage>
        <taxon>Bacteria</taxon>
        <taxon>Bacillati</taxon>
        <taxon>Actinomycetota</taxon>
        <taxon>Actinomycetes</taxon>
        <taxon>Micrococcales</taxon>
        <taxon>Microbacteriaceae</taxon>
        <taxon>Clavibacter</taxon>
    </lineage>
</organism>
<dbReference type="EMBL" id="QWEC01000066">
    <property type="protein sequence ID" value="RII97652.1"/>
    <property type="molecule type" value="Genomic_DNA"/>
</dbReference>
<keyword evidence="1" id="KW-0436">Ligase</keyword>
<dbReference type="GO" id="GO:0070681">
    <property type="term" value="P:glutaminyl-tRNAGln biosynthesis via transamidation"/>
    <property type="evidence" value="ECO:0007669"/>
    <property type="project" value="TreeGrafter"/>
</dbReference>
<dbReference type="InterPro" id="IPR036113">
    <property type="entry name" value="Asp/Glu-ADT_sf_sub_c"/>
</dbReference>
<evidence type="ECO:0000313" key="4">
    <source>
        <dbReference type="Proteomes" id="UP000266298"/>
    </source>
</evidence>
<keyword evidence="1" id="KW-0547">Nucleotide-binding</keyword>
<comment type="catalytic activity">
    <reaction evidence="1">
        <text>L-glutamyl-tRNA(Gln) + L-glutamine + ATP + H2O = L-glutaminyl-tRNA(Gln) + L-glutamate + ADP + phosphate + H(+)</text>
        <dbReference type="Rhea" id="RHEA:17521"/>
        <dbReference type="Rhea" id="RHEA-COMP:9681"/>
        <dbReference type="Rhea" id="RHEA-COMP:9684"/>
        <dbReference type="ChEBI" id="CHEBI:15377"/>
        <dbReference type="ChEBI" id="CHEBI:15378"/>
        <dbReference type="ChEBI" id="CHEBI:29985"/>
        <dbReference type="ChEBI" id="CHEBI:30616"/>
        <dbReference type="ChEBI" id="CHEBI:43474"/>
        <dbReference type="ChEBI" id="CHEBI:58359"/>
        <dbReference type="ChEBI" id="CHEBI:78520"/>
        <dbReference type="ChEBI" id="CHEBI:78521"/>
        <dbReference type="ChEBI" id="CHEBI:456216"/>
    </reaction>
</comment>
<dbReference type="Pfam" id="PF02686">
    <property type="entry name" value="GatC"/>
    <property type="match status" value="1"/>
</dbReference>
<comment type="caution">
    <text evidence="3">The sequence shown here is derived from an EMBL/GenBank/DDBJ whole genome shotgun (WGS) entry which is preliminary data.</text>
</comment>
<evidence type="ECO:0000313" key="3">
    <source>
        <dbReference type="EMBL" id="RII97652.1"/>
    </source>
</evidence>
<evidence type="ECO:0000256" key="1">
    <source>
        <dbReference type="HAMAP-Rule" id="MF_00122"/>
    </source>
</evidence>
<protein>
    <recommendedName>
        <fullName evidence="1">Aspartyl/glutamyl-tRNA(Asn/Gln) amidotransferase subunit C</fullName>
        <shortName evidence="1">Asp/Glu-ADT subunit C</shortName>
        <ecNumber evidence="1">6.3.5.-</ecNumber>
    </recommendedName>
</protein>
<feature type="region of interest" description="Disordered" evidence="2">
    <location>
        <begin position="1"/>
        <end position="32"/>
    </location>
</feature>
<proteinExistence type="inferred from homology"/>
<dbReference type="GO" id="GO:0005524">
    <property type="term" value="F:ATP binding"/>
    <property type="evidence" value="ECO:0007669"/>
    <property type="project" value="UniProtKB-KW"/>
</dbReference>
<dbReference type="PANTHER" id="PTHR15004:SF0">
    <property type="entry name" value="GLUTAMYL-TRNA(GLN) AMIDOTRANSFERASE SUBUNIT C, MITOCHONDRIAL"/>
    <property type="match status" value="1"/>
</dbReference>
<dbReference type="EC" id="6.3.5.-" evidence="1"/>
<dbReference type="GO" id="GO:0050567">
    <property type="term" value="F:glutaminyl-tRNA synthase (glutamine-hydrolyzing) activity"/>
    <property type="evidence" value="ECO:0007669"/>
    <property type="project" value="UniProtKB-UniRule"/>
</dbReference>
<dbReference type="HAMAP" id="MF_00122">
    <property type="entry name" value="GatC"/>
    <property type="match status" value="1"/>
</dbReference>
<comment type="catalytic activity">
    <reaction evidence="1">
        <text>L-aspartyl-tRNA(Asn) + L-glutamine + ATP + H2O = L-asparaginyl-tRNA(Asn) + L-glutamate + ADP + phosphate + 2 H(+)</text>
        <dbReference type="Rhea" id="RHEA:14513"/>
        <dbReference type="Rhea" id="RHEA-COMP:9674"/>
        <dbReference type="Rhea" id="RHEA-COMP:9677"/>
        <dbReference type="ChEBI" id="CHEBI:15377"/>
        <dbReference type="ChEBI" id="CHEBI:15378"/>
        <dbReference type="ChEBI" id="CHEBI:29985"/>
        <dbReference type="ChEBI" id="CHEBI:30616"/>
        <dbReference type="ChEBI" id="CHEBI:43474"/>
        <dbReference type="ChEBI" id="CHEBI:58359"/>
        <dbReference type="ChEBI" id="CHEBI:78515"/>
        <dbReference type="ChEBI" id="CHEBI:78516"/>
        <dbReference type="ChEBI" id="CHEBI:456216"/>
    </reaction>
</comment>
<comment type="similarity">
    <text evidence="1">Belongs to the GatC family.</text>
</comment>
<accession>A0A399NTZ0</accession>
<dbReference type="Gene3D" id="1.10.20.60">
    <property type="entry name" value="Glu-tRNAGln amidotransferase C subunit, N-terminal domain"/>
    <property type="match status" value="1"/>
</dbReference>
<dbReference type="Proteomes" id="UP000266298">
    <property type="component" value="Unassembled WGS sequence"/>
</dbReference>
<dbReference type="SUPFAM" id="SSF141000">
    <property type="entry name" value="Glu-tRNAGln amidotransferase C subunit"/>
    <property type="match status" value="1"/>
</dbReference>
<dbReference type="RefSeq" id="WP_043587244.1">
    <property type="nucleotide sequence ID" value="NZ_QWEC01000066.1"/>
</dbReference>
<dbReference type="GO" id="GO:0050566">
    <property type="term" value="F:asparaginyl-tRNA synthase (glutamine-hydrolyzing) activity"/>
    <property type="evidence" value="ECO:0007669"/>
    <property type="project" value="RHEA"/>
</dbReference>
<name>A0A399NTZ0_9MICO</name>
<dbReference type="GO" id="GO:0016740">
    <property type="term" value="F:transferase activity"/>
    <property type="evidence" value="ECO:0007669"/>
    <property type="project" value="UniProtKB-KW"/>
</dbReference>
<dbReference type="InterPro" id="IPR003837">
    <property type="entry name" value="GatC"/>
</dbReference>
<evidence type="ECO:0000256" key="2">
    <source>
        <dbReference type="SAM" id="MobiDB-lite"/>
    </source>
</evidence>
<comment type="function">
    <text evidence="1">Allows the formation of correctly charged Asn-tRNA(Asn) or Gln-tRNA(Gln) through the transamidation of misacylated Asp-tRNA(Asn) or Glu-tRNA(Gln) in organisms which lack either or both of asparaginyl-tRNA or glutaminyl-tRNA synthetases. The reaction takes place in the presence of glutamine and ATP through an activated phospho-Asp-tRNA(Asn) or phospho-Glu-tRNA(Gln).</text>
</comment>
<keyword evidence="1" id="KW-0648">Protein biosynthesis</keyword>
<sequence length="127" mass="13335">MPDTRPEPADATSGDETPQAPTPQAPTPTEQISREQVEHLAGLARIRLSPEEIDTLTTELGLIVESVAKVTAVAGPDVPATSHPIPLVNVYRPDVPGETLTTAQALAGAPEHDGSRFKVSAILGEEQ</sequence>
<keyword evidence="1" id="KW-0067">ATP-binding</keyword>
<comment type="subunit">
    <text evidence="1">Heterotrimer of A, B and C subunits.</text>
</comment>
<dbReference type="NCBIfam" id="TIGR00135">
    <property type="entry name" value="gatC"/>
    <property type="match status" value="1"/>
</dbReference>
<gene>
    <name evidence="1 3" type="primary">gatC</name>
    <name evidence="3" type="ORF">DZF96_06430</name>
</gene>
<dbReference type="PANTHER" id="PTHR15004">
    <property type="entry name" value="GLUTAMYL-TRNA(GLN) AMIDOTRANSFERASE SUBUNIT C, MITOCHONDRIAL"/>
    <property type="match status" value="1"/>
</dbReference>
<dbReference type="AlphaFoldDB" id="A0A399NTZ0"/>
<reference evidence="3 4" key="1">
    <citation type="submission" date="2018-08" db="EMBL/GenBank/DDBJ databases">
        <title>Genome Sequence of Clavibacter michiganensis Subspecies type strains, and the Atypical Peach-Colored Strains Isolated from Tomato.</title>
        <authorList>
            <person name="Osdaghi E."/>
            <person name="Portier P."/>
            <person name="Briand M."/>
            <person name="Jacques M.-A."/>
        </authorList>
    </citation>
    <scope>NUCLEOTIDE SEQUENCE [LARGE SCALE GENOMIC DNA]</scope>
    <source>
        <strain evidence="3 4">CFBP 7493</strain>
    </source>
</reference>
<dbReference type="GO" id="GO:0006412">
    <property type="term" value="P:translation"/>
    <property type="evidence" value="ECO:0007669"/>
    <property type="project" value="UniProtKB-UniRule"/>
</dbReference>
<dbReference type="GO" id="GO:0006450">
    <property type="term" value="P:regulation of translational fidelity"/>
    <property type="evidence" value="ECO:0007669"/>
    <property type="project" value="InterPro"/>
</dbReference>
<keyword evidence="3" id="KW-0808">Transferase</keyword>